<dbReference type="InterPro" id="IPR008136">
    <property type="entry name" value="CinA_C"/>
</dbReference>
<sequence length="171" mass="17057">MTDPDPIVDRLTDEGATVATAESITGGRLAARLTDGAGASSAFLGGVVTYATEVKISLLGVPEALVDDHGVISAECARSMAENARSLLGATYGVSTTGVAGPDTQEGQPVGTVFIAVAAPDDTQVLELALDGDRSEIQAATVARALSALGDMMDAVGRSSAGRAAEHSGLG</sequence>
<dbReference type="SUPFAM" id="SSF142433">
    <property type="entry name" value="CinA-like"/>
    <property type="match status" value="1"/>
</dbReference>
<evidence type="ECO:0000259" key="1">
    <source>
        <dbReference type="Pfam" id="PF02464"/>
    </source>
</evidence>
<protein>
    <submittedName>
        <fullName evidence="2">CinA family protein</fullName>
    </submittedName>
</protein>
<organism evidence="2 3">
    <name type="scientific">Nocardioides immobilis</name>
    <dbReference type="NCBI Taxonomy" id="2049295"/>
    <lineage>
        <taxon>Bacteria</taxon>
        <taxon>Bacillati</taxon>
        <taxon>Actinomycetota</taxon>
        <taxon>Actinomycetes</taxon>
        <taxon>Propionibacteriales</taxon>
        <taxon>Nocardioidaceae</taxon>
        <taxon>Nocardioides</taxon>
    </lineage>
</organism>
<feature type="domain" description="CinA C-terminal" evidence="1">
    <location>
        <begin position="7"/>
        <end position="152"/>
    </location>
</feature>
<reference evidence="2 3" key="1">
    <citation type="submission" date="2018-09" db="EMBL/GenBank/DDBJ databases">
        <title>Genome sequencing of Nocardioides immobilis CCTCC AB 2017083 for comparison to Nocardioides silvaticus.</title>
        <authorList>
            <person name="Li C."/>
            <person name="Wang G."/>
        </authorList>
    </citation>
    <scope>NUCLEOTIDE SEQUENCE [LARGE SCALE GENOMIC DNA]</scope>
    <source>
        <strain evidence="2 3">CCTCC AB 2017083</strain>
    </source>
</reference>
<dbReference type="OrthoDB" id="1253990at2"/>
<dbReference type="Pfam" id="PF02464">
    <property type="entry name" value="CinA"/>
    <property type="match status" value="1"/>
</dbReference>
<evidence type="ECO:0000313" key="3">
    <source>
        <dbReference type="Proteomes" id="UP000283644"/>
    </source>
</evidence>
<name>A0A417Y0I9_9ACTN</name>
<accession>A0A417Y0I9</accession>
<dbReference type="Proteomes" id="UP000283644">
    <property type="component" value="Unassembled WGS sequence"/>
</dbReference>
<dbReference type="Gene3D" id="3.90.950.20">
    <property type="entry name" value="CinA-like"/>
    <property type="match status" value="1"/>
</dbReference>
<dbReference type="RefSeq" id="WP_118926249.1">
    <property type="nucleotide sequence ID" value="NZ_QXGH01000019.1"/>
</dbReference>
<keyword evidence="3" id="KW-1185">Reference proteome</keyword>
<gene>
    <name evidence="2" type="ORF">D0Z08_16005</name>
</gene>
<dbReference type="AlphaFoldDB" id="A0A417Y0I9"/>
<evidence type="ECO:0000313" key="2">
    <source>
        <dbReference type="EMBL" id="RHW26143.1"/>
    </source>
</evidence>
<dbReference type="InterPro" id="IPR036653">
    <property type="entry name" value="CinA-like_C"/>
</dbReference>
<comment type="caution">
    <text evidence="2">The sequence shown here is derived from an EMBL/GenBank/DDBJ whole genome shotgun (WGS) entry which is preliminary data.</text>
</comment>
<dbReference type="NCBIfam" id="TIGR00199">
    <property type="entry name" value="PncC_domain"/>
    <property type="match status" value="1"/>
</dbReference>
<proteinExistence type="predicted"/>
<dbReference type="EMBL" id="QXGH01000019">
    <property type="protein sequence ID" value="RHW26143.1"/>
    <property type="molecule type" value="Genomic_DNA"/>
</dbReference>